<keyword evidence="6 8" id="KW-0030">Aminoacyl-tRNA synthetase</keyword>
<dbReference type="RefSeq" id="WP_048165048.1">
    <property type="nucleotide sequence ID" value="NZ_CP006019.1"/>
</dbReference>
<keyword evidence="1 8" id="KW-0963">Cytoplasm</keyword>
<dbReference type="InterPro" id="IPR002307">
    <property type="entry name" value="Tyr-tRNA-ligase"/>
</dbReference>
<evidence type="ECO:0000313" key="9">
    <source>
        <dbReference type="EMBL" id="AIF69499.1"/>
    </source>
</evidence>
<dbReference type="InterPro" id="IPR050489">
    <property type="entry name" value="Tyr-tRNA_synthase"/>
</dbReference>
<evidence type="ECO:0000256" key="8">
    <source>
        <dbReference type="HAMAP-Rule" id="MF_02009"/>
    </source>
</evidence>
<dbReference type="InterPro" id="IPR014729">
    <property type="entry name" value="Rossmann-like_a/b/a_fold"/>
</dbReference>
<dbReference type="AlphaFoldDB" id="A0A075LT56"/>
<protein>
    <recommendedName>
        <fullName evidence="8">Tyrosine--tRNA ligase</fullName>
        <ecNumber evidence="8">6.1.1.1</ecNumber>
    </recommendedName>
    <alternativeName>
        <fullName evidence="8">Tyrosyl-tRNA synthetase</fullName>
        <shortName evidence="8">TyrRS</shortName>
    </alternativeName>
</protein>
<dbReference type="Gene3D" id="3.40.50.620">
    <property type="entry name" value="HUPs"/>
    <property type="match status" value="1"/>
</dbReference>
<dbReference type="OrthoDB" id="8389at2157"/>
<dbReference type="KEGG" id="ppac:PAP_05480"/>
<dbReference type="HOGENOM" id="CLU_035267_1_1_2"/>
<dbReference type="GO" id="GO:0005524">
    <property type="term" value="F:ATP binding"/>
    <property type="evidence" value="ECO:0007669"/>
    <property type="project" value="UniProtKB-UniRule"/>
</dbReference>
<feature type="binding site" evidence="8">
    <location>
        <position position="172"/>
    </location>
    <ligand>
        <name>L-tyrosine</name>
        <dbReference type="ChEBI" id="CHEBI:58315"/>
    </ligand>
</feature>
<dbReference type="EC" id="6.1.1.1" evidence="8"/>
<evidence type="ECO:0000256" key="7">
    <source>
        <dbReference type="ARBA" id="ARBA00048248"/>
    </source>
</evidence>
<evidence type="ECO:0000313" key="10">
    <source>
        <dbReference type="Proteomes" id="UP000027981"/>
    </source>
</evidence>
<evidence type="ECO:0000256" key="6">
    <source>
        <dbReference type="ARBA" id="ARBA00023146"/>
    </source>
</evidence>
<name>A0A075LT56_9EURY</name>
<dbReference type="GO" id="GO:0005737">
    <property type="term" value="C:cytoplasm"/>
    <property type="evidence" value="ECO:0007669"/>
    <property type="project" value="UniProtKB-SubCell"/>
</dbReference>
<dbReference type="Gene3D" id="1.10.240.10">
    <property type="entry name" value="Tyrosyl-Transfer RNA Synthetase"/>
    <property type="match status" value="1"/>
</dbReference>
<organism evidence="9 10">
    <name type="scientific">Palaeococcus pacificus DY20341</name>
    <dbReference type="NCBI Taxonomy" id="1343739"/>
    <lineage>
        <taxon>Archaea</taxon>
        <taxon>Methanobacteriati</taxon>
        <taxon>Methanobacteriota</taxon>
        <taxon>Thermococci</taxon>
        <taxon>Thermococcales</taxon>
        <taxon>Thermococcaceae</taxon>
        <taxon>Palaeococcus</taxon>
    </lineage>
</organism>
<proteinExistence type="inferred from homology"/>
<dbReference type="HAMAP" id="MF_02009">
    <property type="entry name" value="Tyr_tRNA_synth_type4"/>
    <property type="match status" value="1"/>
</dbReference>
<dbReference type="GO" id="GO:0006437">
    <property type="term" value="P:tyrosyl-tRNA aminoacylation"/>
    <property type="evidence" value="ECO:0007669"/>
    <property type="project" value="UniProtKB-UniRule"/>
</dbReference>
<feature type="binding site" evidence="8">
    <location>
        <position position="37"/>
    </location>
    <ligand>
        <name>L-tyrosine</name>
        <dbReference type="ChEBI" id="CHEBI:58315"/>
    </ligand>
</feature>
<comment type="function">
    <text evidence="8">Catalyzes the attachment of tyrosine to tRNA(Tyr) in a two-step reaction: tyrosine is first activated by ATP to form Tyr-AMP and then transferred to the acceptor end of tRNA(Tyr).</text>
</comment>
<dbReference type="InterPro" id="IPR002305">
    <property type="entry name" value="aa-tRNA-synth_Ic"/>
</dbReference>
<dbReference type="NCBIfam" id="NF006330">
    <property type="entry name" value="PRK08560.1"/>
    <property type="match status" value="1"/>
</dbReference>
<dbReference type="InterPro" id="IPR023617">
    <property type="entry name" value="Tyr-tRNA-ligase_arc/euk-type"/>
</dbReference>
<evidence type="ECO:0000256" key="5">
    <source>
        <dbReference type="ARBA" id="ARBA00022917"/>
    </source>
</evidence>
<reference evidence="10" key="1">
    <citation type="submission" date="2013-06" db="EMBL/GenBank/DDBJ databases">
        <title>Complete Genome Sequence of Hyperthermophilic Palaeococcus pacificus DY20341T, Isolated from a Deep-Sea Hydrothermal Sediments.</title>
        <authorList>
            <person name="Zeng X."/>
            <person name="Shao Z."/>
        </authorList>
    </citation>
    <scope>NUCLEOTIDE SEQUENCE [LARGE SCALE GENOMIC DNA]</scope>
    <source>
        <strain evidence="10">DY20341</strain>
    </source>
</reference>
<keyword evidence="3 8" id="KW-0547">Nucleotide-binding</keyword>
<gene>
    <name evidence="8" type="primary">tyrS</name>
    <name evidence="9" type="ORF">PAP_05480</name>
</gene>
<reference evidence="9 10" key="2">
    <citation type="journal article" date="2015" name="Genome Announc.">
        <title>Complete Genome Sequence of Hyperthermophilic Piezophilic Archaeon Palaeococcus pacificus DY20341T, Isolated from Deep-Sea Hydrothermal Sediments.</title>
        <authorList>
            <person name="Zeng X."/>
            <person name="Jebbar M."/>
            <person name="Shao Z."/>
        </authorList>
    </citation>
    <scope>NUCLEOTIDE SEQUENCE [LARGE SCALE GENOMIC DNA]</scope>
    <source>
        <strain evidence="9 10">DY20341</strain>
    </source>
</reference>
<dbReference type="GeneID" id="24842217"/>
<keyword evidence="2 8" id="KW-0436">Ligase</keyword>
<dbReference type="Proteomes" id="UP000027981">
    <property type="component" value="Chromosome"/>
</dbReference>
<feature type="binding site" evidence="8">
    <location>
        <position position="175"/>
    </location>
    <ligand>
        <name>L-tyrosine</name>
        <dbReference type="ChEBI" id="CHEBI:58315"/>
    </ligand>
</feature>
<dbReference type="Pfam" id="PF00579">
    <property type="entry name" value="tRNA-synt_1b"/>
    <property type="match status" value="1"/>
</dbReference>
<dbReference type="STRING" id="1343739.PAP_05480"/>
<dbReference type="NCBIfam" id="TIGR00234">
    <property type="entry name" value="tyrS"/>
    <property type="match status" value="1"/>
</dbReference>
<feature type="binding site" evidence="8">
    <location>
        <position position="190"/>
    </location>
    <ligand>
        <name>L-tyrosine</name>
        <dbReference type="ChEBI" id="CHEBI:58315"/>
    </ligand>
</feature>
<dbReference type="EMBL" id="CP006019">
    <property type="protein sequence ID" value="AIF69499.1"/>
    <property type="molecule type" value="Genomic_DNA"/>
</dbReference>
<feature type="short sequence motif" description="'KMSKS' region" evidence="8">
    <location>
        <begin position="251"/>
        <end position="255"/>
    </location>
</feature>
<feature type="binding site" evidence="8">
    <location>
        <position position="168"/>
    </location>
    <ligand>
        <name>L-tyrosine</name>
        <dbReference type="ChEBI" id="CHEBI:58315"/>
    </ligand>
</feature>
<evidence type="ECO:0000256" key="2">
    <source>
        <dbReference type="ARBA" id="ARBA00022598"/>
    </source>
</evidence>
<keyword evidence="10" id="KW-1185">Reference proteome</keyword>
<comment type="subunit">
    <text evidence="8">Homodimer.</text>
</comment>
<dbReference type="InterPro" id="IPR023678">
    <property type="entry name" value="Tyr-tRNA-ligase_4"/>
</dbReference>
<keyword evidence="4 8" id="KW-0067">ATP-binding</keyword>
<feature type="binding site" evidence="8">
    <location>
        <position position="254"/>
    </location>
    <ligand>
        <name>ATP</name>
        <dbReference type="ChEBI" id="CHEBI:30616"/>
    </ligand>
</feature>
<evidence type="ECO:0000256" key="3">
    <source>
        <dbReference type="ARBA" id="ARBA00022741"/>
    </source>
</evidence>
<dbReference type="PANTHER" id="PTHR46264">
    <property type="entry name" value="TYROSINE-TRNA LIGASE"/>
    <property type="match status" value="1"/>
</dbReference>
<dbReference type="PANTHER" id="PTHR46264:SF4">
    <property type="entry name" value="TYROSINE--TRNA LIGASE, CYTOPLASMIC"/>
    <property type="match status" value="1"/>
</dbReference>
<keyword evidence="5 8" id="KW-0648">Protein biosynthesis</keyword>
<evidence type="ECO:0000256" key="4">
    <source>
        <dbReference type="ARBA" id="ARBA00022840"/>
    </source>
</evidence>
<accession>A0A075LT56</accession>
<comment type="subcellular location">
    <subcellularLocation>
        <location evidence="8">Cytoplasm</location>
    </subcellularLocation>
</comment>
<dbReference type="GO" id="GO:0004831">
    <property type="term" value="F:tyrosine-tRNA ligase activity"/>
    <property type="evidence" value="ECO:0007669"/>
    <property type="project" value="UniProtKB-UniRule"/>
</dbReference>
<comment type="catalytic activity">
    <reaction evidence="7 8">
        <text>tRNA(Tyr) + L-tyrosine + ATP = L-tyrosyl-tRNA(Tyr) + AMP + diphosphate + H(+)</text>
        <dbReference type="Rhea" id="RHEA:10220"/>
        <dbReference type="Rhea" id="RHEA-COMP:9706"/>
        <dbReference type="Rhea" id="RHEA-COMP:9707"/>
        <dbReference type="ChEBI" id="CHEBI:15378"/>
        <dbReference type="ChEBI" id="CHEBI:30616"/>
        <dbReference type="ChEBI" id="CHEBI:33019"/>
        <dbReference type="ChEBI" id="CHEBI:58315"/>
        <dbReference type="ChEBI" id="CHEBI:78442"/>
        <dbReference type="ChEBI" id="CHEBI:78536"/>
        <dbReference type="ChEBI" id="CHEBI:456215"/>
        <dbReference type="EC" id="6.1.1.1"/>
    </reaction>
</comment>
<evidence type="ECO:0000256" key="1">
    <source>
        <dbReference type="ARBA" id="ARBA00022490"/>
    </source>
</evidence>
<dbReference type="SUPFAM" id="SSF52374">
    <property type="entry name" value="Nucleotidylyl transferase"/>
    <property type="match status" value="1"/>
</dbReference>
<dbReference type="eggNOG" id="arCOG01886">
    <property type="taxonomic scope" value="Archaea"/>
</dbReference>
<dbReference type="PIRSF" id="PIRSF006588">
    <property type="entry name" value="TyrRS_arch_euk"/>
    <property type="match status" value="1"/>
</dbReference>
<sequence length="375" mass="43035">MDIEERVNLITRKPAEEVLTVENLKHLLEVGVPLQHYIGFEISGYIHLGTGLMAGAKIADFQKAGAKTRVFLADWHSWINDKLGGDLEVIQKVALSYFKEGMKQSIKVMGGDPDKVEFVLASEILEKGDYWQTVIDISKNVTLSRVMRSITIMGRQMGESVDFAKLIYPMMQVADIFYQGVNIAHAGMDQRKAHVIAIEVAQKLKYHALEWSGEKLKPVAIHHHLLLGLQEPLVWPIESEEKFKELKTQMKMSKSKPYSAVFIHDTPEEIRQKLRKAFCPAKEVNYNPVLDWAEYIIFREEPTEFTIHRPPKFGGDVTYTTFEELKKDFAEGKLHPLDLKNAVAEYLIELLAPIRKYFEKNPEPLELMKEIKITR</sequence>
<comment type="similarity">
    <text evidence="8">Belongs to the class-I aminoacyl-tRNA synthetase family. TyrS type 4 subfamily.</text>
</comment>